<dbReference type="FunFam" id="3.40.309.10:FF:000010">
    <property type="entry name" value="Gamma-aminobutyraldehyde dehydrogenase"/>
    <property type="match status" value="1"/>
</dbReference>
<evidence type="ECO:0000256" key="3">
    <source>
        <dbReference type="ARBA" id="ARBA00023002"/>
    </source>
</evidence>
<dbReference type="InterPro" id="IPR015590">
    <property type="entry name" value="Aldehyde_DH_dom"/>
</dbReference>
<dbReference type="PANTHER" id="PTHR43217">
    <property type="entry name" value="SUCCINATE SEMIALDEHYDE DEHYDROGENASE [NAD(P)+] SAD"/>
    <property type="match status" value="1"/>
</dbReference>
<protein>
    <submittedName>
        <fullName evidence="5">Succinate-semialdehyde dehydrogenase</fullName>
    </submittedName>
</protein>
<dbReference type="FunFam" id="3.40.605.10:FF:000012">
    <property type="entry name" value="NAD-dependent succinate-semialdehyde dehydrogenase"/>
    <property type="match status" value="1"/>
</dbReference>
<accession>A0A8J3QNN8</accession>
<dbReference type="Proteomes" id="UP000642748">
    <property type="component" value="Unassembled WGS sequence"/>
</dbReference>
<keyword evidence="2" id="KW-0521">NADP</keyword>
<dbReference type="Gene3D" id="3.40.309.10">
    <property type="entry name" value="Aldehyde Dehydrogenase, Chain A, domain 2"/>
    <property type="match status" value="1"/>
</dbReference>
<dbReference type="Pfam" id="PF00171">
    <property type="entry name" value="Aldedh"/>
    <property type="match status" value="1"/>
</dbReference>
<feature type="domain" description="Aldehyde dehydrogenase" evidence="4">
    <location>
        <begin position="3"/>
        <end position="454"/>
    </location>
</feature>
<proteinExistence type="inferred from homology"/>
<evidence type="ECO:0000259" key="4">
    <source>
        <dbReference type="Pfam" id="PF00171"/>
    </source>
</evidence>
<comment type="similarity">
    <text evidence="1">Belongs to the aldehyde dehydrogenase family.</text>
</comment>
<dbReference type="NCBIfam" id="NF006915">
    <property type="entry name" value="PRK09406.1"/>
    <property type="match status" value="1"/>
</dbReference>
<evidence type="ECO:0000313" key="6">
    <source>
        <dbReference type="Proteomes" id="UP000642748"/>
    </source>
</evidence>
<dbReference type="RefSeq" id="WP_203916559.1">
    <property type="nucleotide sequence ID" value="NZ_BONZ01000012.1"/>
</dbReference>
<dbReference type="InterPro" id="IPR044148">
    <property type="entry name" value="ALDH_GabD1-like"/>
</dbReference>
<dbReference type="PANTHER" id="PTHR43217:SF1">
    <property type="entry name" value="SUCCINATE SEMIALDEHYDE DEHYDROGENASE [NAD(P)+] SAD"/>
    <property type="match status" value="1"/>
</dbReference>
<dbReference type="GO" id="GO:0004030">
    <property type="term" value="F:aldehyde dehydrogenase [NAD(P)+] activity"/>
    <property type="evidence" value="ECO:0007669"/>
    <property type="project" value="InterPro"/>
</dbReference>
<sequence length="470" mass="49938">MAIATINPANGEVVKTFDAMSEGQIDRALARAVDGFAALRVTSYRQRAEWITAAASILDDERDDIAAMMTTEMGKTLAAAKAEVAKCAVACRFYAQHAEEFLAAEPADAAAVKASRAYTIYQPIGPVLAVMPWNFPLWQAMRFAAPALMAGNVGLLKHASNVPQTALFMADLFARAGFPDGAFQTLLIGANQVERVLSDRRVRAATLTGSEAAGRAVASVAGRELKKTVLELGGSDPFVVMPSADIDRAAEVATTARCQNNGQSCIAAKRFIVHTDVYDEFTEAFVARMAALRVGDPMDADTDVGPLALEQGRDDIDTQVRDAVEHGARVLCGGAPADRPGWWYPPTVVADLTPEMKMWSEEVFGPAAGLFRVGSYEEAVALANDSEFGLGSNAWTGDPAEQERFVTDLDAGMVFVNGMTTSYPELPFGGVKNSGYGRELSGHGIREFCNAKTVWVGNGGAIAGAGAHSE</sequence>
<name>A0A8J3QNN8_9ACTN</name>
<keyword evidence="6" id="KW-1185">Reference proteome</keyword>
<keyword evidence="3" id="KW-0560">Oxidoreductase</keyword>
<comment type="caution">
    <text evidence="5">The sequence shown here is derived from an EMBL/GenBank/DDBJ whole genome shotgun (WGS) entry which is preliminary data.</text>
</comment>
<dbReference type="InterPro" id="IPR016162">
    <property type="entry name" value="Ald_DH_N"/>
</dbReference>
<dbReference type="GO" id="GO:0004777">
    <property type="term" value="F:succinate-semialdehyde dehydrogenase (NAD+) activity"/>
    <property type="evidence" value="ECO:0007669"/>
    <property type="project" value="TreeGrafter"/>
</dbReference>
<gene>
    <name evidence="5" type="ORF">Raf01_10190</name>
</gene>
<evidence type="ECO:0000256" key="1">
    <source>
        <dbReference type="ARBA" id="ARBA00009986"/>
    </source>
</evidence>
<dbReference type="EMBL" id="BONZ01000012">
    <property type="protein sequence ID" value="GIH12847.1"/>
    <property type="molecule type" value="Genomic_DNA"/>
</dbReference>
<dbReference type="InterPro" id="IPR016161">
    <property type="entry name" value="Ald_DH/histidinol_DH"/>
</dbReference>
<dbReference type="InterPro" id="IPR047110">
    <property type="entry name" value="GABD/Sad-like"/>
</dbReference>
<dbReference type="Gene3D" id="3.40.605.10">
    <property type="entry name" value="Aldehyde Dehydrogenase, Chain A, domain 1"/>
    <property type="match status" value="1"/>
</dbReference>
<reference evidence="5" key="1">
    <citation type="submission" date="2021-01" db="EMBL/GenBank/DDBJ databases">
        <title>Whole genome shotgun sequence of Rugosimonospora africana NBRC 104875.</title>
        <authorList>
            <person name="Komaki H."/>
            <person name="Tamura T."/>
        </authorList>
    </citation>
    <scope>NUCLEOTIDE SEQUENCE</scope>
    <source>
        <strain evidence="5">NBRC 104875</strain>
    </source>
</reference>
<organism evidence="5 6">
    <name type="scientific">Rugosimonospora africana</name>
    <dbReference type="NCBI Taxonomy" id="556532"/>
    <lineage>
        <taxon>Bacteria</taxon>
        <taxon>Bacillati</taxon>
        <taxon>Actinomycetota</taxon>
        <taxon>Actinomycetes</taxon>
        <taxon>Micromonosporales</taxon>
        <taxon>Micromonosporaceae</taxon>
        <taxon>Rugosimonospora</taxon>
    </lineage>
</organism>
<dbReference type="SUPFAM" id="SSF53720">
    <property type="entry name" value="ALDH-like"/>
    <property type="match status" value="1"/>
</dbReference>
<dbReference type="CDD" id="cd07100">
    <property type="entry name" value="ALDH_SSADH1_GabD1"/>
    <property type="match status" value="1"/>
</dbReference>
<dbReference type="InterPro" id="IPR016163">
    <property type="entry name" value="Ald_DH_C"/>
</dbReference>
<dbReference type="AlphaFoldDB" id="A0A8J3QNN8"/>
<evidence type="ECO:0000313" key="5">
    <source>
        <dbReference type="EMBL" id="GIH12847.1"/>
    </source>
</evidence>
<evidence type="ECO:0000256" key="2">
    <source>
        <dbReference type="ARBA" id="ARBA00022857"/>
    </source>
</evidence>